<keyword evidence="2" id="KW-1185">Reference proteome</keyword>
<dbReference type="EMBL" id="UZAJ01011169">
    <property type="protein sequence ID" value="VDO59415.1"/>
    <property type="molecule type" value="Genomic_DNA"/>
</dbReference>
<proteinExistence type="predicted"/>
<gene>
    <name evidence="1" type="ORF">OFLC_LOCUS9257</name>
</gene>
<dbReference type="AlphaFoldDB" id="A0A183HP44"/>
<protein>
    <submittedName>
        <fullName evidence="3">Fibronectin type-III domain-containing protein</fullName>
    </submittedName>
</protein>
<sequence>MVESMNKNFRPSIGSLPISIEQKGTSIIIHWDQTRKTTNFTSQDPENQAVLIRYARSDTSSLREKAEEGLFINGAMNLTGKFDAVNIKFFFVIGYKFYYLIIRNLFCLEEFKSKM</sequence>
<dbReference type="Proteomes" id="UP000267606">
    <property type="component" value="Unassembled WGS sequence"/>
</dbReference>
<evidence type="ECO:0000313" key="3">
    <source>
        <dbReference type="WBParaSite" id="OFLC_0000925501-mRNA-1"/>
    </source>
</evidence>
<name>A0A183HP44_9BILA</name>
<dbReference type="STRING" id="387005.A0A183HP44"/>
<reference evidence="1 2" key="2">
    <citation type="submission" date="2018-11" db="EMBL/GenBank/DDBJ databases">
        <authorList>
            <consortium name="Pathogen Informatics"/>
        </authorList>
    </citation>
    <scope>NUCLEOTIDE SEQUENCE [LARGE SCALE GENOMIC DNA]</scope>
</reference>
<evidence type="ECO:0000313" key="2">
    <source>
        <dbReference type="Proteomes" id="UP000267606"/>
    </source>
</evidence>
<reference evidence="3" key="1">
    <citation type="submission" date="2016-06" db="UniProtKB">
        <authorList>
            <consortium name="WormBaseParasite"/>
        </authorList>
    </citation>
    <scope>IDENTIFICATION</scope>
</reference>
<dbReference type="WBParaSite" id="OFLC_0000925501-mRNA-1">
    <property type="protein sequence ID" value="OFLC_0000925501-mRNA-1"/>
    <property type="gene ID" value="OFLC_0000925501"/>
</dbReference>
<evidence type="ECO:0000313" key="1">
    <source>
        <dbReference type="EMBL" id="VDO59415.1"/>
    </source>
</evidence>
<organism evidence="3">
    <name type="scientific">Onchocerca flexuosa</name>
    <dbReference type="NCBI Taxonomy" id="387005"/>
    <lineage>
        <taxon>Eukaryota</taxon>
        <taxon>Metazoa</taxon>
        <taxon>Ecdysozoa</taxon>
        <taxon>Nematoda</taxon>
        <taxon>Chromadorea</taxon>
        <taxon>Rhabditida</taxon>
        <taxon>Spirurina</taxon>
        <taxon>Spiruromorpha</taxon>
        <taxon>Filarioidea</taxon>
        <taxon>Onchocercidae</taxon>
        <taxon>Onchocerca</taxon>
    </lineage>
</organism>
<accession>A0A183HP44</accession>